<dbReference type="InterPro" id="IPR001258">
    <property type="entry name" value="NHL_repeat"/>
</dbReference>
<evidence type="ECO:0000259" key="3">
    <source>
        <dbReference type="Pfam" id="PF03496"/>
    </source>
</evidence>
<reference evidence="4" key="1">
    <citation type="submission" date="2021-02" db="EMBL/GenBank/DDBJ databases">
        <authorList>
            <person name="Nowell W R."/>
        </authorList>
    </citation>
    <scope>NUCLEOTIDE SEQUENCE</scope>
</reference>
<dbReference type="Proteomes" id="UP000663891">
    <property type="component" value="Unassembled WGS sequence"/>
</dbReference>
<dbReference type="GO" id="GO:0008270">
    <property type="term" value="F:zinc ion binding"/>
    <property type="evidence" value="ECO:0007669"/>
    <property type="project" value="UniProtKB-KW"/>
</dbReference>
<sequence>MATALQPNYDFYTNTDDKSLEIFSLIWLDANVDVKDTRDTEVKLRSIINHIKKFQHIKQCQQYIQQTSQKDRLILIVSGRLGREIVPYIHQLRQVISIYVYCMDKKSNEQWACKFSKIKSVVVDLDELVSQITIDHKLQKKIEEPLSINIFTINVGGGKSTTGVNGQFVFFQILVDCLLRLKSTDIDKNELIKLYENEYGGNHIELNNLREFQQDYSPDKVLWWYTKETFFYKTLNAALRTQNIHMMFLFRSFIYDIYRQLQKSQSKKFVRVYRCQLMSNDEINSLKQNIGQFISTNSFFSTTDDRSTALFLLGDITTQINSERVLFEIDADPKIVNTKPFADISKHSHFPDESEVLFMTGSIFRLDNIYRNDDEIWIIRMTLCNDDEHDLKQVLMYMKQQIENEETNLQTLAKLLWEMGEFDLAEKYLTRLLKQLPSNDPLHISLYEDLGKLASQGRKLDMSMEWRQKLFTFKKENPLAINSSVNKTNNSIKQSNDTACAPLDRIDVKSDFILVSAQTIINQIKYVMTQMYELHEFTTPRYFFILPAKHSDWAILNTVQEWYHLHYKLYFLCECSNEPHKMHVAPHNGYSIKKTREFIVKYGPYLQITLQIAQILFKLGSFVIPKLDSVLKAVGSDVDTILTTPDMQKEMEEQLNLVEKLLDRVDHQWAQSKSTTLEQDRPRGVPLQGPDLREVETYLDVVDNKRKSIPVNPTDINTYWKQHGITIAGGNGEGNQLNQLSHPQGIYVDDGHKTIYIADGGNHRIVEWKYNANSGHIVAGGNGKGNRSDQLSYPRDVIVDKKNGSIIICDYGNSRVVRWSRQNGRNGETIISDIDCHGLTMDNNGDLYVSDTKKNEVRRWKQGEREGTIVAGGNGKGNHLNQLNCPTYIFVDEDQSIYVSDTNNHRVMKWMKGAKEGIVIGGKKSKGHSSNQLSNPQRAIADHFGNVYVADCDNHQIIRRCKGSKEGSTVVGGNEKGEQPNQLNYPTGLSFDAQGNLYIVDWGNHRIQKFDLDLN</sequence>
<dbReference type="InterPro" id="IPR003540">
    <property type="entry name" value="ADP-ribosyltransferase"/>
</dbReference>
<evidence type="ECO:0000256" key="1">
    <source>
        <dbReference type="ARBA" id="ARBA00022737"/>
    </source>
</evidence>
<proteinExistence type="predicted"/>
<dbReference type="InterPro" id="IPR050952">
    <property type="entry name" value="TRIM-NHL_E3_ligases"/>
</dbReference>
<dbReference type="Gene3D" id="2.120.10.30">
    <property type="entry name" value="TolB, C-terminal domain"/>
    <property type="match status" value="2"/>
</dbReference>
<evidence type="ECO:0000313" key="5">
    <source>
        <dbReference type="EMBL" id="CAF3718588.1"/>
    </source>
</evidence>
<dbReference type="PROSITE" id="PS51125">
    <property type="entry name" value="NHL"/>
    <property type="match status" value="2"/>
</dbReference>
<dbReference type="Gene3D" id="2.40.10.500">
    <property type="match status" value="1"/>
</dbReference>
<keyword evidence="1" id="KW-0677">Repeat</keyword>
<dbReference type="PROSITE" id="PS51996">
    <property type="entry name" value="TR_MART"/>
    <property type="match status" value="1"/>
</dbReference>
<evidence type="ECO:0000313" key="4">
    <source>
        <dbReference type="EMBL" id="CAF1419388.1"/>
    </source>
</evidence>
<dbReference type="SUPFAM" id="SSF101898">
    <property type="entry name" value="NHL repeat"/>
    <property type="match status" value="1"/>
</dbReference>
<organism evidence="4 6">
    <name type="scientific">Adineta steineri</name>
    <dbReference type="NCBI Taxonomy" id="433720"/>
    <lineage>
        <taxon>Eukaryota</taxon>
        <taxon>Metazoa</taxon>
        <taxon>Spiralia</taxon>
        <taxon>Gnathifera</taxon>
        <taxon>Rotifera</taxon>
        <taxon>Eurotatoria</taxon>
        <taxon>Bdelloidea</taxon>
        <taxon>Adinetida</taxon>
        <taxon>Adinetidae</taxon>
        <taxon>Adineta</taxon>
    </lineage>
</organism>
<protein>
    <recommendedName>
        <fullName evidence="3">ADP ribosyltransferase domain-containing protein</fullName>
    </recommendedName>
</protein>
<dbReference type="Pfam" id="PF01436">
    <property type="entry name" value="NHL"/>
    <property type="match status" value="2"/>
</dbReference>
<dbReference type="EMBL" id="CAJOAY010000698">
    <property type="protein sequence ID" value="CAF3718588.1"/>
    <property type="molecule type" value="Genomic_DNA"/>
</dbReference>
<dbReference type="SUPFAM" id="SSF56399">
    <property type="entry name" value="ADP-ribosylation"/>
    <property type="match status" value="1"/>
</dbReference>
<dbReference type="Proteomes" id="UP000663881">
    <property type="component" value="Unassembled WGS sequence"/>
</dbReference>
<dbReference type="EMBL" id="CAJNON010001034">
    <property type="protein sequence ID" value="CAF1419388.1"/>
    <property type="molecule type" value="Genomic_DNA"/>
</dbReference>
<comment type="caution">
    <text evidence="4">The sequence shown here is derived from an EMBL/GenBank/DDBJ whole genome shotgun (WGS) entry which is preliminary data.</text>
</comment>
<dbReference type="Pfam" id="PF03496">
    <property type="entry name" value="ADPrib_exo_Tox"/>
    <property type="match status" value="1"/>
</dbReference>
<dbReference type="PANTHER" id="PTHR24104">
    <property type="entry name" value="E3 UBIQUITIN-PROTEIN LIGASE NHLRC1-RELATED"/>
    <property type="match status" value="1"/>
</dbReference>
<dbReference type="PANTHER" id="PTHR24104:SF25">
    <property type="entry name" value="PROTEIN LIN-41"/>
    <property type="match status" value="1"/>
</dbReference>
<dbReference type="AlphaFoldDB" id="A0A815ME67"/>
<evidence type="ECO:0000313" key="6">
    <source>
        <dbReference type="Proteomes" id="UP000663891"/>
    </source>
</evidence>
<gene>
    <name evidence="5" type="ORF">OKA104_LOCUS13697</name>
    <name evidence="4" type="ORF">VCS650_LOCUS37618</name>
</gene>
<dbReference type="CDD" id="cd05819">
    <property type="entry name" value="NHL"/>
    <property type="match status" value="1"/>
</dbReference>
<dbReference type="InterPro" id="IPR011042">
    <property type="entry name" value="6-blade_b-propeller_TolB-like"/>
</dbReference>
<dbReference type="Gene3D" id="3.90.176.10">
    <property type="entry name" value="Toxin ADP-ribosyltransferase, Chain A, domain 1"/>
    <property type="match status" value="1"/>
</dbReference>
<dbReference type="GO" id="GO:0005576">
    <property type="term" value="C:extracellular region"/>
    <property type="evidence" value="ECO:0007669"/>
    <property type="project" value="InterPro"/>
</dbReference>
<evidence type="ECO:0000256" key="2">
    <source>
        <dbReference type="PROSITE-ProRule" id="PRU00504"/>
    </source>
</evidence>
<accession>A0A815ME67</accession>
<feature type="repeat" description="NHL" evidence="2">
    <location>
        <begin position="739"/>
        <end position="773"/>
    </location>
</feature>
<feature type="domain" description="ADP ribosyltransferase" evidence="3">
    <location>
        <begin position="225"/>
        <end position="371"/>
    </location>
</feature>
<feature type="repeat" description="NHL" evidence="2">
    <location>
        <begin position="975"/>
        <end position="1013"/>
    </location>
</feature>
<name>A0A815ME67_9BILA</name>